<comment type="similarity">
    <text evidence="1">Belongs to the 'phage' integrase family.</text>
</comment>
<keyword evidence="2" id="KW-0229">DNA integration</keyword>
<dbReference type="PANTHER" id="PTHR30629:SF2">
    <property type="entry name" value="PROPHAGE INTEGRASE INTS-RELATED"/>
    <property type="match status" value="1"/>
</dbReference>
<dbReference type="PANTHER" id="PTHR30629">
    <property type="entry name" value="PROPHAGE INTEGRASE"/>
    <property type="match status" value="1"/>
</dbReference>
<dbReference type="AlphaFoldDB" id="A0A1Q8YBY4"/>
<sequence>MSVITDKQMQAAATAADIWITEDGPRGAGRFLGRITPRGERAFYFRHTTSDGSRDTLPVGIYDPKGRAGFKLSDARAKADHWSKLYQSGIKDLRSHFAQTEADRVQNDEAARKQAELTAKQSELEQQRRLTIKQLFDRWAATELTPNVLANGKRSGRKDGGQYSRDQFERRIFPVLGEVAAVDVRKADLLAILDAVKAEGKLRTCNVLLTDLKQMFHFALAREIVDRNPLDTITKRQAGGAETERERVLTADEVVALARQLPKANMGLRSVCAVWLTLATGCRVGELMNAQWQHIDLEKRTWHLPDTKNQRPHTVHLSDFAVKQIQNLATMRVLFPDGLPCHWVFPNTKGSNALDIKTFGKQLSDRQRPPEKRLSNRTAATESLSLPGGKWTAHDLRRTAATTMASLGISSDVIDECLNHMIQSRVTRIYIRDRREGEQLKAFDALGQRLMELVALATQKVA</sequence>
<accession>A0A1Q8YBY4</accession>
<evidence type="ECO:0000256" key="5">
    <source>
        <dbReference type="SAM" id="MobiDB-lite"/>
    </source>
</evidence>
<dbReference type="GO" id="GO:0015074">
    <property type="term" value="P:DNA integration"/>
    <property type="evidence" value="ECO:0007669"/>
    <property type="project" value="UniProtKB-KW"/>
</dbReference>
<dbReference type="InterPro" id="IPR050808">
    <property type="entry name" value="Phage_Integrase"/>
</dbReference>
<dbReference type="EMBL" id="MSYM01000016">
    <property type="protein sequence ID" value="OLP05558.1"/>
    <property type="molecule type" value="Genomic_DNA"/>
</dbReference>
<keyword evidence="3" id="KW-0238">DNA-binding</keyword>
<dbReference type="STRING" id="81479.RA876_10140"/>
<dbReference type="InterPro" id="IPR053876">
    <property type="entry name" value="Phage_int_M"/>
</dbReference>
<gene>
    <name evidence="7" type="ORF">BLL52_3226</name>
</gene>
<evidence type="ECO:0000313" key="7">
    <source>
        <dbReference type="EMBL" id="OLP05558.1"/>
    </source>
</evidence>
<dbReference type="InterPro" id="IPR013762">
    <property type="entry name" value="Integrase-like_cat_sf"/>
</dbReference>
<dbReference type="Pfam" id="PF00589">
    <property type="entry name" value="Phage_integrase"/>
    <property type="match status" value="1"/>
</dbReference>
<comment type="caution">
    <text evidence="7">The sequence shown here is derived from an EMBL/GenBank/DDBJ whole genome shotgun (WGS) entry which is preliminary data.</text>
</comment>
<dbReference type="CDD" id="cd00801">
    <property type="entry name" value="INT_P4_C"/>
    <property type="match status" value="1"/>
</dbReference>
<dbReference type="InterPro" id="IPR010998">
    <property type="entry name" value="Integrase_recombinase_N"/>
</dbReference>
<evidence type="ECO:0000313" key="8">
    <source>
        <dbReference type="Proteomes" id="UP000185911"/>
    </source>
</evidence>
<evidence type="ECO:0000256" key="4">
    <source>
        <dbReference type="ARBA" id="ARBA00023172"/>
    </source>
</evidence>
<dbReference type="InterPro" id="IPR011010">
    <property type="entry name" value="DNA_brk_join_enz"/>
</dbReference>
<dbReference type="GO" id="GO:0003677">
    <property type="term" value="F:DNA binding"/>
    <property type="evidence" value="ECO:0007669"/>
    <property type="project" value="UniProtKB-KW"/>
</dbReference>
<dbReference type="InterPro" id="IPR002104">
    <property type="entry name" value="Integrase_catalytic"/>
</dbReference>
<dbReference type="Pfam" id="PF22022">
    <property type="entry name" value="Phage_int_M"/>
    <property type="match status" value="1"/>
</dbReference>
<organism evidence="7 8">
    <name type="scientific">Rhodoferax antarcticus ANT.BR</name>
    <dbReference type="NCBI Taxonomy" id="1111071"/>
    <lineage>
        <taxon>Bacteria</taxon>
        <taxon>Pseudomonadati</taxon>
        <taxon>Pseudomonadota</taxon>
        <taxon>Betaproteobacteria</taxon>
        <taxon>Burkholderiales</taxon>
        <taxon>Comamonadaceae</taxon>
        <taxon>Rhodoferax</taxon>
    </lineage>
</organism>
<dbReference type="RefSeq" id="WP_075587414.1">
    <property type="nucleotide sequence ID" value="NZ_MSYM01000016.1"/>
</dbReference>
<dbReference type="Proteomes" id="UP000185911">
    <property type="component" value="Unassembled WGS sequence"/>
</dbReference>
<evidence type="ECO:0000259" key="6">
    <source>
        <dbReference type="PROSITE" id="PS51898"/>
    </source>
</evidence>
<proteinExistence type="inferred from homology"/>
<evidence type="ECO:0000256" key="3">
    <source>
        <dbReference type="ARBA" id="ARBA00023125"/>
    </source>
</evidence>
<protein>
    <submittedName>
        <fullName evidence="7">Phage integrase domain protein</fullName>
    </submittedName>
</protein>
<evidence type="ECO:0000256" key="2">
    <source>
        <dbReference type="ARBA" id="ARBA00022908"/>
    </source>
</evidence>
<reference evidence="7 8" key="1">
    <citation type="submission" date="2017-01" db="EMBL/GenBank/DDBJ databases">
        <title>Genome sequence of Rhodoferax antarcticus ANT.BR, a psychrophilic purple nonsulfur bacterium from an Antarctic microbial mat.</title>
        <authorList>
            <person name="Baker J."/>
            <person name="Riester C."/>
            <person name="Skinner B."/>
            <person name="Newell A."/>
            <person name="Swingley W."/>
            <person name="Madigan M."/>
            <person name="Jung D."/>
            <person name="Asao M."/>
            <person name="Chen M."/>
            <person name="Loughlin P."/>
            <person name="Pan H."/>
            <person name="Lin S."/>
            <person name="Li N."/>
            <person name="Shaw J."/>
            <person name="Prado M."/>
            <person name="Sherman C."/>
            <person name="Li X."/>
            <person name="Tang J."/>
            <person name="Blankenship R."/>
            <person name="Zhao T."/>
            <person name="Touchman J."/>
            <person name="Sattley M."/>
        </authorList>
    </citation>
    <scope>NUCLEOTIDE SEQUENCE [LARGE SCALE GENOMIC DNA]</scope>
    <source>
        <strain evidence="7 8">ANT.BR</strain>
    </source>
</reference>
<keyword evidence="8" id="KW-1185">Reference proteome</keyword>
<feature type="region of interest" description="Disordered" evidence="5">
    <location>
        <begin position="361"/>
        <end position="381"/>
    </location>
</feature>
<dbReference type="SUPFAM" id="SSF56349">
    <property type="entry name" value="DNA breaking-rejoining enzymes"/>
    <property type="match status" value="1"/>
</dbReference>
<dbReference type="Gene3D" id="1.10.443.10">
    <property type="entry name" value="Intergrase catalytic core"/>
    <property type="match status" value="1"/>
</dbReference>
<dbReference type="Gene3D" id="1.10.150.130">
    <property type="match status" value="1"/>
</dbReference>
<dbReference type="InterPro" id="IPR038488">
    <property type="entry name" value="Integrase_DNA-bd_sf"/>
</dbReference>
<dbReference type="Gene3D" id="3.30.160.390">
    <property type="entry name" value="Integrase, DNA-binding domain"/>
    <property type="match status" value="1"/>
</dbReference>
<dbReference type="PROSITE" id="PS51898">
    <property type="entry name" value="TYR_RECOMBINASE"/>
    <property type="match status" value="1"/>
</dbReference>
<dbReference type="GO" id="GO:0006310">
    <property type="term" value="P:DNA recombination"/>
    <property type="evidence" value="ECO:0007669"/>
    <property type="project" value="UniProtKB-KW"/>
</dbReference>
<evidence type="ECO:0000256" key="1">
    <source>
        <dbReference type="ARBA" id="ARBA00008857"/>
    </source>
</evidence>
<name>A0A1Q8YBY4_9BURK</name>
<feature type="compositionally biased region" description="Basic and acidic residues" evidence="5">
    <location>
        <begin position="363"/>
        <end position="374"/>
    </location>
</feature>
<keyword evidence="4" id="KW-0233">DNA recombination</keyword>
<feature type="domain" description="Tyr recombinase" evidence="6">
    <location>
        <begin position="244"/>
        <end position="444"/>
    </location>
</feature>